<feature type="non-terminal residue" evidence="1">
    <location>
        <position position="1"/>
    </location>
</feature>
<protein>
    <submittedName>
        <fullName evidence="1">VIR protein</fullName>
    </submittedName>
</protein>
<organism evidence="1">
    <name type="scientific">Plasmodium vivax</name>
    <name type="common">malaria parasite P. vivax</name>
    <dbReference type="NCBI Taxonomy" id="5855"/>
    <lineage>
        <taxon>Eukaryota</taxon>
        <taxon>Sar</taxon>
        <taxon>Alveolata</taxon>
        <taxon>Apicomplexa</taxon>
        <taxon>Aconoidasida</taxon>
        <taxon>Haemosporida</taxon>
        <taxon>Plasmodiidae</taxon>
        <taxon>Plasmodium</taxon>
        <taxon>Plasmodium (Plasmodium)</taxon>
    </lineage>
</organism>
<reference evidence="1" key="1">
    <citation type="submission" date="2016-07" db="EMBL/GenBank/DDBJ databases">
        <authorList>
            <consortium name="Pathogen Informatics"/>
        </authorList>
    </citation>
    <scope>NUCLEOTIDE SEQUENCE</scope>
</reference>
<dbReference type="EMBL" id="FLZR02000104">
    <property type="protein sequence ID" value="VVA00328.1"/>
    <property type="molecule type" value="Genomic_DNA"/>
</dbReference>
<dbReference type="VEuPathDB" id="PlasmoDB:PVP01_0010410"/>
<dbReference type="OrthoDB" id="382559at2759"/>
<evidence type="ECO:0000313" key="1">
    <source>
        <dbReference type="EMBL" id="VVA00328.1"/>
    </source>
</evidence>
<name>A0A565A7S5_PLAVI</name>
<dbReference type="AlphaFoldDB" id="A0A565A7S5"/>
<proteinExistence type="predicted"/>
<sequence>FTPVGRLCNKKKKKVKNAYNYEVENIEDLFDYNKNFVNIDPSRNRIRLSYYPS</sequence>
<accession>A0A565A7S5</accession>
<dbReference type="Proteomes" id="UP000220605">
    <property type="component" value="Unassembled WGS sequence"/>
</dbReference>
<gene>
    <name evidence="1" type="ORF">PVP01_0010410</name>
</gene>